<feature type="transmembrane region" description="Helical" evidence="6">
    <location>
        <begin position="183"/>
        <end position="202"/>
    </location>
</feature>
<accession>A0A074WGS0</accession>
<feature type="transmembrane region" description="Helical" evidence="6">
    <location>
        <begin position="158"/>
        <end position="176"/>
    </location>
</feature>
<sequence length="204" mass="22821">MSSPIAIATVQATIIAAISNVIAQVLELRSNEIPSSFSTPDFLRFVIFTLLTAPPNYLWQHALERLFPARKPSTPAKPTLPCYEDREHDGLIDNQGSQQEEELVTKLDWKNTVVKWLLDCMTLGALLNVTAFIILMSLMKGRSSSQIGNALRTDTFPIIYASYRIWPLASVVNFTLIPVERRIVFLSLVGLIWGIYLSLTAAKQ</sequence>
<keyword evidence="3 6" id="KW-0812">Transmembrane</keyword>
<evidence type="ECO:0000256" key="1">
    <source>
        <dbReference type="ARBA" id="ARBA00004141"/>
    </source>
</evidence>
<comment type="subcellular location">
    <subcellularLocation>
        <location evidence="1">Membrane</location>
        <topology evidence="1">Multi-pass membrane protein</topology>
    </subcellularLocation>
</comment>
<evidence type="ECO:0000256" key="5">
    <source>
        <dbReference type="ARBA" id="ARBA00023136"/>
    </source>
</evidence>
<evidence type="ECO:0000313" key="8">
    <source>
        <dbReference type="Proteomes" id="UP000027730"/>
    </source>
</evidence>
<keyword evidence="4 6" id="KW-1133">Transmembrane helix</keyword>
<evidence type="ECO:0000313" key="7">
    <source>
        <dbReference type="EMBL" id="KEQ72213.1"/>
    </source>
</evidence>
<dbReference type="OrthoDB" id="10267969at2759"/>
<protein>
    <submittedName>
        <fullName evidence="7">Putative integral membrane protein, Mpv17/PMP22 family</fullName>
    </submittedName>
</protein>
<gene>
    <name evidence="7" type="ORF">M436DRAFT_49535</name>
</gene>
<comment type="similarity">
    <text evidence="2 6">Belongs to the peroxisomal membrane protein PXMP2/4 family.</text>
</comment>
<feature type="transmembrane region" description="Helical" evidence="6">
    <location>
        <begin position="116"/>
        <end position="138"/>
    </location>
</feature>
<dbReference type="GO" id="GO:0005778">
    <property type="term" value="C:peroxisomal membrane"/>
    <property type="evidence" value="ECO:0007669"/>
    <property type="project" value="TreeGrafter"/>
</dbReference>
<organism evidence="7 8">
    <name type="scientific">Aureobasidium namibiae CBS 147.97</name>
    <dbReference type="NCBI Taxonomy" id="1043004"/>
    <lineage>
        <taxon>Eukaryota</taxon>
        <taxon>Fungi</taxon>
        <taxon>Dikarya</taxon>
        <taxon>Ascomycota</taxon>
        <taxon>Pezizomycotina</taxon>
        <taxon>Dothideomycetes</taxon>
        <taxon>Dothideomycetidae</taxon>
        <taxon>Dothideales</taxon>
        <taxon>Saccotheciaceae</taxon>
        <taxon>Aureobasidium</taxon>
    </lineage>
</organism>
<keyword evidence="5 6" id="KW-0472">Membrane</keyword>
<dbReference type="RefSeq" id="XP_013426212.1">
    <property type="nucleotide sequence ID" value="XM_013570758.1"/>
</dbReference>
<feature type="transmembrane region" description="Helical" evidence="6">
    <location>
        <begin position="42"/>
        <end position="59"/>
    </location>
</feature>
<dbReference type="Proteomes" id="UP000027730">
    <property type="component" value="Unassembled WGS sequence"/>
</dbReference>
<evidence type="ECO:0000256" key="2">
    <source>
        <dbReference type="ARBA" id="ARBA00006824"/>
    </source>
</evidence>
<dbReference type="Pfam" id="PF04117">
    <property type="entry name" value="Mpv17_PMP22"/>
    <property type="match status" value="1"/>
</dbReference>
<dbReference type="AlphaFoldDB" id="A0A074WGS0"/>
<keyword evidence="8" id="KW-1185">Reference proteome</keyword>
<reference evidence="7 8" key="1">
    <citation type="journal article" date="2014" name="BMC Genomics">
        <title>Genome sequencing of four Aureobasidium pullulans varieties: biotechnological potential, stress tolerance, and description of new species.</title>
        <authorList>
            <person name="Gostin Ar C."/>
            <person name="Ohm R.A."/>
            <person name="Kogej T."/>
            <person name="Sonjak S."/>
            <person name="Turk M."/>
            <person name="Zajc J."/>
            <person name="Zalar P."/>
            <person name="Grube M."/>
            <person name="Sun H."/>
            <person name="Han J."/>
            <person name="Sharma A."/>
            <person name="Chiniquy J."/>
            <person name="Ngan C.Y."/>
            <person name="Lipzen A."/>
            <person name="Barry K."/>
            <person name="Grigoriev I.V."/>
            <person name="Gunde-Cimerman N."/>
        </authorList>
    </citation>
    <scope>NUCLEOTIDE SEQUENCE [LARGE SCALE GENOMIC DNA]</scope>
    <source>
        <strain evidence="7 8">CBS 147.97</strain>
    </source>
</reference>
<dbReference type="PANTHER" id="PTHR11266:SF80">
    <property type="entry name" value="PEROXISOMAL MEMBRANE PROTEIN 2"/>
    <property type="match status" value="1"/>
</dbReference>
<dbReference type="STRING" id="1043004.A0A074WGS0"/>
<dbReference type="EMBL" id="KL584712">
    <property type="protein sequence ID" value="KEQ72213.1"/>
    <property type="molecule type" value="Genomic_DNA"/>
</dbReference>
<evidence type="ECO:0000256" key="3">
    <source>
        <dbReference type="ARBA" id="ARBA00022692"/>
    </source>
</evidence>
<evidence type="ECO:0000256" key="4">
    <source>
        <dbReference type="ARBA" id="ARBA00022989"/>
    </source>
</evidence>
<evidence type="ECO:0000256" key="6">
    <source>
        <dbReference type="RuleBase" id="RU363053"/>
    </source>
</evidence>
<name>A0A074WGS0_9PEZI</name>
<dbReference type="PANTHER" id="PTHR11266">
    <property type="entry name" value="PEROXISOMAL MEMBRANE PROTEIN 2, PXMP2 MPV17"/>
    <property type="match status" value="1"/>
</dbReference>
<proteinExistence type="inferred from homology"/>
<dbReference type="InterPro" id="IPR007248">
    <property type="entry name" value="Mpv17_PMP22"/>
</dbReference>
<dbReference type="HOGENOM" id="CLU_049109_3_1_1"/>
<dbReference type="GeneID" id="25411084"/>